<dbReference type="AlphaFoldDB" id="A0A8K0R4J1"/>
<proteinExistence type="predicted"/>
<dbReference type="SUPFAM" id="SSF82199">
    <property type="entry name" value="SET domain"/>
    <property type="match status" value="1"/>
</dbReference>
<comment type="caution">
    <text evidence="1">The sequence shown here is derived from an EMBL/GenBank/DDBJ whole genome shotgun (WGS) entry which is preliminary data.</text>
</comment>
<dbReference type="CDD" id="cd08161">
    <property type="entry name" value="SET"/>
    <property type="match status" value="1"/>
</dbReference>
<name>A0A8K0R4J1_9PLEO</name>
<dbReference type="InterPro" id="IPR046341">
    <property type="entry name" value="SET_dom_sf"/>
</dbReference>
<protein>
    <recommendedName>
        <fullName evidence="3">SET domain-containing protein</fullName>
    </recommendedName>
</protein>
<reference evidence="1" key="1">
    <citation type="journal article" date="2021" name="Nat. Commun.">
        <title>Genetic determinants of endophytism in the Arabidopsis root mycobiome.</title>
        <authorList>
            <person name="Mesny F."/>
            <person name="Miyauchi S."/>
            <person name="Thiergart T."/>
            <person name="Pickel B."/>
            <person name="Atanasova L."/>
            <person name="Karlsson M."/>
            <person name="Huettel B."/>
            <person name="Barry K.W."/>
            <person name="Haridas S."/>
            <person name="Chen C."/>
            <person name="Bauer D."/>
            <person name="Andreopoulos W."/>
            <person name="Pangilinan J."/>
            <person name="LaButti K."/>
            <person name="Riley R."/>
            <person name="Lipzen A."/>
            <person name="Clum A."/>
            <person name="Drula E."/>
            <person name="Henrissat B."/>
            <person name="Kohler A."/>
            <person name="Grigoriev I.V."/>
            <person name="Martin F.M."/>
            <person name="Hacquard S."/>
        </authorList>
    </citation>
    <scope>NUCLEOTIDE SEQUENCE</scope>
    <source>
        <strain evidence="1">MPI-SDFR-AT-0120</strain>
    </source>
</reference>
<dbReference type="Gene3D" id="2.170.270.10">
    <property type="entry name" value="SET domain"/>
    <property type="match status" value="1"/>
</dbReference>
<dbReference type="EMBL" id="JAGMVJ010000010">
    <property type="protein sequence ID" value="KAH7086941.1"/>
    <property type="molecule type" value="Genomic_DNA"/>
</dbReference>
<evidence type="ECO:0000313" key="2">
    <source>
        <dbReference type="Proteomes" id="UP000813461"/>
    </source>
</evidence>
<keyword evidence="2" id="KW-1185">Reference proteome</keyword>
<sequence>MSWRKRWVILRDLSNHACVFNALVEESRVGNKRMLAMRAKSDVYAGEQCCIDYADEYLGKERWCCCGADECKGKENNL</sequence>
<organism evidence="1 2">
    <name type="scientific">Paraphoma chrysanthemicola</name>
    <dbReference type="NCBI Taxonomy" id="798071"/>
    <lineage>
        <taxon>Eukaryota</taxon>
        <taxon>Fungi</taxon>
        <taxon>Dikarya</taxon>
        <taxon>Ascomycota</taxon>
        <taxon>Pezizomycotina</taxon>
        <taxon>Dothideomycetes</taxon>
        <taxon>Pleosporomycetidae</taxon>
        <taxon>Pleosporales</taxon>
        <taxon>Pleosporineae</taxon>
        <taxon>Phaeosphaeriaceae</taxon>
        <taxon>Paraphoma</taxon>
    </lineage>
</organism>
<evidence type="ECO:0008006" key="3">
    <source>
        <dbReference type="Google" id="ProtNLM"/>
    </source>
</evidence>
<dbReference type="OrthoDB" id="308383at2759"/>
<accession>A0A8K0R4J1</accession>
<dbReference type="Proteomes" id="UP000813461">
    <property type="component" value="Unassembled WGS sequence"/>
</dbReference>
<evidence type="ECO:0000313" key="1">
    <source>
        <dbReference type="EMBL" id="KAH7086941.1"/>
    </source>
</evidence>
<gene>
    <name evidence="1" type="ORF">FB567DRAFT_55634</name>
</gene>